<dbReference type="InterPro" id="IPR003689">
    <property type="entry name" value="ZIP"/>
</dbReference>
<dbReference type="RefSeq" id="WP_015430726.1">
    <property type="nucleotide sequence ID" value="NC_020514.1"/>
</dbReference>
<organism evidence="6 7">
    <name type="scientific">Paraglaciecola psychrophila 170</name>
    <dbReference type="NCBI Taxonomy" id="1129794"/>
    <lineage>
        <taxon>Bacteria</taxon>
        <taxon>Pseudomonadati</taxon>
        <taxon>Pseudomonadota</taxon>
        <taxon>Gammaproteobacteria</taxon>
        <taxon>Alteromonadales</taxon>
        <taxon>Alteromonadaceae</taxon>
        <taxon>Paraglaciecola</taxon>
    </lineage>
</organism>
<keyword evidence="4 5" id="KW-0472">Membrane</keyword>
<keyword evidence="7" id="KW-1185">Reference proteome</keyword>
<dbReference type="PANTHER" id="PTHR16950">
    <property type="entry name" value="ZINC TRANSPORTER SLC39A7 HISTIDINE-RICH MEMBRANE PROTEIN KE4"/>
    <property type="match status" value="1"/>
</dbReference>
<dbReference type="PANTHER" id="PTHR16950:SF16">
    <property type="entry name" value="ZINC TRANSPORTER ZIP13"/>
    <property type="match status" value="1"/>
</dbReference>
<evidence type="ECO:0000256" key="5">
    <source>
        <dbReference type="SAM" id="Phobius"/>
    </source>
</evidence>
<dbReference type="STRING" id="1129794.C427_2245"/>
<dbReference type="GO" id="GO:0005385">
    <property type="term" value="F:zinc ion transmembrane transporter activity"/>
    <property type="evidence" value="ECO:0007669"/>
    <property type="project" value="TreeGrafter"/>
</dbReference>
<feature type="transmembrane region" description="Helical" evidence="5">
    <location>
        <begin position="120"/>
        <end position="139"/>
    </location>
</feature>
<sequence length="140" mass="15104">MILIGDGLHNFLGGMVIAGVFIIDIRLGIVCWLAAATHEVPQELGDFAVLINGGWSKGSALLFNFLSGLTFLFGGVITYILSFQLDVSWLIPFAAGNFIYIGASDLIPKMSKDTDINLKSRAMTVVAFTSGIYLMILVMP</sequence>
<gene>
    <name evidence="6" type="ORF">C427_2245</name>
</gene>
<accession>M4RQ83</accession>
<evidence type="ECO:0000313" key="6">
    <source>
        <dbReference type="EMBL" id="AGH44354.1"/>
    </source>
</evidence>
<dbReference type="Proteomes" id="UP000011864">
    <property type="component" value="Chromosome"/>
</dbReference>
<dbReference type="HOGENOM" id="CLU_015114_9_0_6"/>
<keyword evidence="3 5" id="KW-1133">Transmembrane helix</keyword>
<dbReference type="GO" id="GO:0006882">
    <property type="term" value="P:intracellular zinc ion homeostasis"/>
    <property type="evidence" value="ECO:0007669"/>
    <property type="project" value="TreeGrafter"/>
</dbReference>
<dbReference type="PATRIC" id="fig|1129794.4.peg.2222"/>
<evidence type="ECO:0000256" key="4">
    <source>
        <dbReference type="ARBA" id="ARBA00023136"/>
    </source>
</evidence>
<dbReference type="EMBL" id="CP003837">
    <property type="protein sequence ID" value="AGH44354.1"/>
    <property type="molecule type" value="Genomic_DNA"/>
</dbReference>
<feature type="transmembrane region" description="Helical" evidence="5">
    <location>
        <begin position="61"/>
        <end position="81"/>
    </location>
</feature>
<comment type="subcellular location">
    <subcellularLocation>
        <location evidence="1">Membrane</location>
        <topology evidence="1">Multi-pass membrane protein</topology>
    </subcellularLocation>
</comment>
<feature type="transmembrane region" description="Helical" evidence="5">
    <location>
        <begin position="12"/>
        <end position="35"/>
    </location>
</feature>
<dbReference type="Pfam" id="PF02535">
    <property type="entry name" value="Zip"/>
    <property type="match status" value="1"/>
</dbReference>
<reference evidence="6 7" key="1">
    <citation type="journal article" date="2013" name="Genome Announc.">
        <title>Complete Genome Sequence of Glaciecola psychrophila Strain 170T.</title>
        <authorList>
            <person name="Yin J."/>
            <person name="Chen J."/>
            <person name="Liu G."/>
            <person name="Yu Y."/>
            <person name="Song L."/>
            <person name="Wang X."/>
            <person name="Qu X."/>
        </authorList>
    </citation>
    <scope>NUCLEOTIDE SEQUENCE [LARGE SCALE GENOMIC DNA]</scope>
    <source>
        <strain evidence="6 7">170</strain>
    </source>
</reference>
<dbReference type="GO" id="GO:0016020">
    <property type="term" value="C:membrane"/>
    <property type="evidence" value="ECO:0007669"/>
    <property type="project" value="UniProtKB-SubCell"/>
</dbReference>
<feature type="transmembrane region" description="Helical" evidence="5">
    <location>
        <begin position="87"/>
        <end position="108"/>
    </location>
</feature>
<name>M4RQ83_9ALTE</name>
<dbReference type="AlphaFoldDB" id="M4RQ83"/>
<proteinExistence type="predicted"/>
<evidence type="ECO:0000256" key="2">
    <source>
        <dbReference type="ARBA" id="ARBA00022692"/>
    </source>
</evidence>
<dbReference type="eggNOG" id="COG0428">
    <property type="taxonomic scope" value="Bacteria"/>
</dbReference>
<keyword evidence="2 5" id="KW-0812">Transmembrane</keyword>
<evidence type="ECO:0000256" key="3">
    <source>
        <dbReference type="ARBA" id="ARBA00022989"/>
    </source>
</evidence>
<evidence type="ECO:0000313" key="7">
    <source>
        <dbReference type="Proteomes" id="UP000011864"/>
    </source>
</evidence>
<evidence type="ECO:0000256" key="1">
    <source>
        <dbReference type="ARBA" id="ARBA00004141"/>
    </source>
</evidence>
<dbReference type="KEGG" id="gps:C427_2245"/>
<protein>
    <submittedName>
        <fullName evidence="6">Zinc transporter</fullName>
    </submittedName>
</protein>